<proteinExistence type="predicted"/>
<accession>A0A1D2VC58</accession>
<dbReference type="EMBL" id="KV454488">
    <property type="protein sequence ID" value="ODV59067.1"/>
    <property type="molecule type" value="Genomic_DNA"/>
</dbReference>
<dbReference type="AlphaFoldDB" id="A0A1D2VC58"/>
<keyword evidence="2" id="KW-1185">Reference proteome</keyword>
<reference evidence="2" key="1">
    <citation type="submission" date="2016-05" db="EMBL/GenBank/DDBJ databases">
        <title>Comparative genomics of biotechnologically important yeasts.</title>
        <authorList>
            <consortium name="DOE Joint Genome Institute"/>
            <person name="Riley R."/>
            <person name="Haridas S."/>
            <person name="Wolfe K.H."/>
            <person name="Lopes M.R."/>
            <person name="Hittinger C.T."/>
            <person name="Goker M."/>
            <person name="Salamov A."/>
            <person name="Wisecaver J."/>
            <person name="Long T.M."/>
            <person name="Aerts A.L."/>
            <person name="Barry K."/>
            <person name="Choi C."/>
            <person name="Clum A."/>
            <person name="Coughlan A.Y."/>
            <person name="Deshpande S."/>
            <person name="Douglass A.P."/>
            <person name="Hanson S.J."/>
            <person name="Klenk H.-P."/>
            <person name="Labutti K."/>
            <person name="Lapidus A."/>
            <person name="Lindquist E."/>
            <person name="Lipzen A."/>
            <person name="Meier-Kolthoff J.P."/>
            <person name="Ohm R.A."/>
            <person name="Otillar R.P."/>
            <person name="Pangilinan J."/>
            <person name="Peng Y."/>
            <person name="Rokas A."/>
            <person name="Rosa C.A."/>
            <person name="Scheuner C."/>
            <person name="Sibirny A.A."/>
            <person name="Slot J.C."/>
            <person name="Stielow J.B."/>
            <person name="Sun H."/>
            <person name="Kurtzman C.P."/>
            <person name="Blackwell M."/>
            <person name="Grigoriev I.V."/>
            <person name="Jeffries T.W."/>
        </authorList>
    </citation>
    <scope>NUCLEOTIDE SEQUENCE [LARGE SCALE GENOMIC DNA]</scope>
    <source>
        <strain evidence="2">DSM 1968</strain>
    </source>
</reference>
<name>A0A1D2VC58_9ASCO</name>
<dbReference type="Proteomes" id="UP000095038">
    <property type="component" value="Unassembled WGS sequence"/>
</dbReference>
<protein>
    <submittedName>
        <fullName evidence="1">Uncharacterized protein</fullName>
    </submittedName>
</protein>
<dbReference type="InParanoid" id="A0A1D2VC58"/>
<organism evidence="1 2">
    <name type="scientific">Ascoidea rubescens DSM 1968</name>
    <dbReference type="NCBI Taxonomy" id="1344418"/>
    <lineage>
        <taxon>Eukaryota</taxon>
        <taxon>Fungi</taxon>
        <taxon>Dikarya</taxon>
        <taxon>Ascomycota</taxon>
        <taxon>Saccharomycotina</taxon>
        <taxon>Saccharomycetes</taxon>
        <taxon>Ascoideaceae</taxon>
        <taxon>Ascoidea</taxon>
    </lineage>
</organism>
<dbReference type="GeneID" id="30962468"/>
<gene>
    <name evidence="1" type="ORF">ASCRUDRAFT_115847</name>
</gene>
<evidence type="ECO:0000313" key="2">
    <source>
        <dbReference type="Proteomes" id="UP000095038"/>
    </source>
</evidence>
<evidence type="ECO:0000313" key="1">
    <source>
        <dbReference type="EMBL" id="ODV59067.1"/>
    </source>
</evidence>
<dbReference type="RefSeq" id="XP_020045374.1">
    <property type="nucleotide sequence ID" value="XM_020188832.1"/>
</dbReference>
<sequence>MPTILEPVKLNYLNSTSLKKVLLILIIILKRIALNIVEDSNLLIYLSSNAATHDNSAKKSYYKSQNPGFNNQITKFNYISTKYLIKFREKDYVNRIVYCCYQKTTQ</sequence>